<evidence type="ECO:0000256" key="1">
    <source>
        <dbReference type="SAM" id="SignalP"/>
    </source>
</evidence>
<feature type="signal peptide" evidence="1">
    <location>
        <begin position="1"/>
        <end position="20"/>
    </location>
</feature>
<dbReference type="AlphaFoldDB" id="A0A518KBM8"/>
<dbReference type="KEGG" id="bmei:Spa11_34170"/>
<name>A0A518KBM8_9BACT</name>
<protein>
    <recommendedName>
        <fullName evidence="4">PEP-CTERM protein-sorting domain-containing protein</fullName>
    </recommendedName>
</protein>
<evidence type="ECO:0000313" key="2">
    <source>
        <dbReference type="EMBL" id="QDV75204.1"/>
    </source>
</evidence>
<sequence length="298" mass="31504" precursor="true">MKRNLIALLGAVWLASPVLAQHSDIYPFDDAGQVGVGEYSYEQSAILANRVFGGRFDAIYYSVNNPGFTALSTGAALPGGETLSWDFLPMTASGYTSTLLYWDGQGESANFGATPTPDYSLSLYGGNGSASADGGDTLVPGASIGITSSSGALHQHRFFFLDDNGDGDITTLPLSGYYLISMQLSIDGLETSAPFFLVWGTPDSDALKQAQVAIPWVNDRLDSLVGGGLPGDFNNDGVVNAADYTVYRDNERNLFTAGAYSQWSENYGAVATPPATVSIPEPSAFALAAIFAGLLRRR</sequence>
<evidence type="ECO:0000313" key="3">
    <source>
        <dbReference type="Proteomes" id="UP000316426"/>
    </source>
</evidence>
<dbReference type="RefSeq" id="WP_145114289.1">
    <property type="nucleotide sequence ID" value="NZ_CP036349.1"/>
</dbReference>
<evidence type="ECO:0008006" key="4">
    <source>
        <dbReference type="Google" id="ProtNLM"/>
    </source>
</evidence>
<dbReference type="Proteomes" id="UP000316426">
    <property type="component" value="Chromosome"/>
</dbReference>
<accession>A0A518KBM8</accession>
<keyword evidence="3" id="KW-1185">Reference proteome</keyword>
<organism evidence="2 3">
    <name type="scientific">Botrimarina mediterranea</name>
    <dbReference type="NCBI Taxonomy" id="2528022"/>
    <lineage>
        <taxon>Bacteria</taxon>
        <taxon>Pseudomonadati</taxon>
        <taxon>Planctomycetota</taxon>
        <taxon>Planctomycetia</taxon>
        <taxon>Pirellulales</taxon>
        <taxon>Lacipirellulaceae</taxon>
        <taxon>Botrimarina</taxon>
    </lineage>
</organism>
<keyword evidence="1" id="KW-0732">Signal</keyword>
<gene>
    <name evidence="2" type="ORF">Spa11_34170</name>
</gene>
<proteinExistence type="predicted"/>
<feature type="chain" id="PRO_5021979643" description="PEP-CTERM protein-sorting domain-containing protein" evidence="1">
    <location>
        <begin position="21"/>
        <end position="298"/>
    </location>
</feature>
<dbReference type="EMBL" id="CP036349">
    <property type="protein sequence ID" value="QDV75204.1"/>
    <property type="molecule type" value="Genomic_DNA"/>
</dbReference>
<reference evidence="2 3" key="1">
    <citation type="submission" date="2019-02" db="EMBL/GenBank/DDBJ databases">
        <title>Deep-cultivation of Planctomycetes and their phenomic and genomic characterization uncovers novel biology.</title>
        <authorList>
            <person name="Wiegand S."/>
            <person name="Jogler M."/>
            <person name="Boedeker C."/>
            <person name="Pinto D."/>
            <person name="Vollmers J."/>
            <person name="Rivas-Marin E."/>
            <person name="Kohn T."/>
            <person name="Peeters S.H."/>
            <person name="Heuer A."/>
            <person name="Rast P."/>
            <person name="Oberbeckmann S."/>
            <person name="Bunk B."/>
            <person name="Jeske O."/>
            <person name="Meyerdierks A."/>
            <person name="Storesund J.E."/>
            <person name="Kallscheuer N."/>
            <person name="Luecker S."/>
            <person name="Lage O.M."/>
            <person name="Pohl T."/>
            <person name="Merkel B.J."/>
            <person name="Hornburger P."/>
            <person name="Mueller R.-W."/>
            <person name="Bruemmer F."/>
            <person name="Labrenz M."/>
            <person name="Spormann A.M."/>
            <person name="Op den Camp H."/>
            <person name="Overmann J."/>
            <person name="Amann R."/>
            <person name="Jetten M.S.M."/>
            <person name="Mascher T."/>
            <person name="Medema M.H."/>
            <person name="Devos D.P."/>
            <person name="Kaster A.-K."/>
            <person name="Ovreas L."/>
            <person name="Rohde M."/>
            <person name="Galperin M.Y."/>
            <person name="Jogler C."/>
        </authorList>
    </citation>
    <scope>NUCLEOTIDE SEQUENCE [LARGE SCALE GENOMIC DNA]</scope>
    <source>
        <strain evidence="2 3">Spa11</strain>
    </source>
</reference>